<sequence>MTSLVTLSCATEETQPVKQYRFYDFDMAVEIHTSLGIHRKYILANAWAYHSKEVNEKWESYPLKTNSLYVVNYDTPTSVSSDSKPYESAPTDTFLILLRKTQIDTIYTLTREAFTIPYQQNTSSDEKPPSIGFNDGLSALVTLDLGLRGDYYRLGISDANDGFDLHTYLQAILAKHKQTHPQ</sequence>
<name>A0ABS8AB20_9BACT</name>
<evidence type="ECO:0000313" key="1">
    <source>
        <dbReference type="EMBL" id="MCB2377608.1"/>
    </source>
</evidence>
<dbReference type="RefSeq" id="WP_226184756.1">
    <property type="nucleotide sequence ID" value="NZ_JAJADQ010000004.1"/>
</dbReference>
<dbReference type="Proteomes" id="UP001165297">
    <property type="component" value="Unassembled WGS sequence"/>
</dbReference>
<evidence type="ECO:0000313" key="2">
    <source>
        <dbReference type="Proteomes" id="UP001165297"/>
    </source>
</evidence>
<dbReference type="EMBL" id="JAJADQ010000004">
    <property type="protein sequence ID" value="MCB2377608.1"/>
    <property type="molecule type" value="Genomic_DNA"/>
</dbReference>
<reference evidence="1" key="1">
    <citation type="submission" date="2021-10" db="EMBL/GenBank/DDBJ databases">
        <authorList>
            <person name="Dean J.D."/>
            <person name="Kim M.K."/>
            <person name="Newey C.N."/>
            <person name="Stoker T.S."/>
            <person name="Thompson D.W."/>
            <person name="Grose J.H."/>
        </authorList>
    </citation>
    <scope>NUCLEOTIDE SEQUENCE</scope>
    <source>
        <strain evidence="1">BT635</strain>
    </source>
</reference>
<keyword evidence="2" id="KW-1185">Reference proteome</keyword>
<organism evidence="1 2">
    <name type="scientific">Hymenobacter nitidus</name>
    <dbReference type="NCBI Taxonomy" id="2880929"/>
    <lineage>
        <taxon>Bacteria</taxon>
        <taxon>Pseudomonadati</taxon>
        <taxon>Bacteroidota</taxon>
        <taxon>Cytophagia</taxon>
        <taxon>Cytophagales</taxon>
        <taxon>Hymenobacteraceae</taxon>
        <taxon>Hymenobacter</taxon>
    </lineage>
</organism>
<accession>A0ABS8AB20</accession>
<gene>
    <name evidence="1" type="ORF">LGH70_08440</name>
</gene>
<comment type="caution">
    <text evidence="1">The sequence shown here is derived from an EMBL/GenBank/DDBJ whole genome shotgun (WGS) entry which is preliminary data.</text>
</comment>
<protein>
    <submittedName>
        <fullName evidence="1">Uncharacterized protein</fullName>
    </submittedName>
</protein>
<proteinExistence type="predicted"/>